<dbReference type="AlphaFoldDB" id="A0AAV1A8I4"/>
<feature type="active site" description="Proton donor" evidence="8">
    <location>
        <position position="109"/>
    </location>
</feature>
<dbReference type="Proteomes" id="UP001157006">
    <property type="component" value="Chromosome 3"/>
</dbReference>
<feature type="chain" id="PRO_5043090749" description="Xyloglucan endotransglucosylase/hydrolase" evidence="9">
    <location>
        <begin position="17"/>
        <end position="289"/>
    </location>
</feature>
<evidence type="ECO:0000313" key="11">
    <source>
        <dbReference type="EMBL" id="CAI8606141.1"/>
    </source>
</evidence>
<dbReference type="PANTHER" id="PTHR31062">
    <property type="entry name" value="XYLOGLUCAN ENDOTRANSGLUCOSYLASE/HYDROLASE PROTEIN 8-RELATED"/>
    <property type="match status" value="1"/>
</dbReference>
<organism evidence="11 12">
    <name type="scientific">Vicia faba</name>
    <name type="common">Broad bean</name>
    <name type="synonym">Faba vulgaris</name>
    <dbReference type="NCBI Taxonomy" id="3906"/>
    <lineage>
        <taxon>Eukaryota</taxon>
        <taxon>Viridiplantae</taxon>
        <taxon>Streptophyta</taxon>
        <taxon>Embryophyta</taxon>
        <taxon>Tracheophyta</taxon>
        <taxon>Spermatophyta</taxon>
        <taxon>Magnoliopsida</taxon>
        <taxon>eudicotyledons</taxon>
        <taxon>Gunneridae</taxon>
        <taxon>Pentapetalae</taxon>
        <taxon>rosids</taxon>
        <taxon>fabids</taxon>
        <taxon>Fabales</taxon>
        <taxon>Fabaceae</taxon>
        <taxon>Papilionoideae</taxon>
        <taxon>50 kb inversion clade</taxon>
        <taxon>NPAAA clade</taxon>
        <taxon>Hologalegina</taxon>
        <taxon>IRL clade</taxon>
        <taxon>Fabeae</taxon>
        <taxon>Vicia</taxon>
    </lineage>
</organism>
<dbReference type="Gene3D" id="2.60.120.200">
    <property type="match status" value="1"/>
</dbReference>
<comment type="function">
    <text evidence="9">Catalyzes xyloglucan endohydrolysis (XEH) and/or endotransglycosylation (XET). Cleaves and religates xyloglucan polymers, an essential constituent of the primary cell wall, and thereby participates in cell wall construction of growing tissues.</text>
</comment>
<dbReference type="GO" id="GO:0016762">
    <property type="term" value="F:xyloglucan:xyloglucosyl transferase activity"/>
    <property type="evidence" value="ECO:0007669"/>
    <property type="project" value="UniProtKB-EC"/>
</dbReference>
<evidence type="ECO:0000256" key="8">
    <source>
        <dbReference type="PIRSR" id="PIRSR005604-1"/>
    </source>
</evidence>
<reference evidence="11 12" key="1">
    <citation type="submission" date="2023-01" db="EMBL/GenBank/DDBJ databases">
        <authorList>
            <person name="Kreplak J."/>
        </authorList>
    </citation>
    <scope>NUCLEOTIDE SEQUENCE [LARGE SCALE GENOMIC DNA]</scope>
</reference>
<keyword evidence="9" id="KW-0961">Cell wall biogenesis/degradation</keyword>
<dbReference type="PROSITE" id="PS51762">
    <property type="entry name" value="GH16_2"/>
    <property type="match status" value="1"/>
</dbReference>
<keyword evidence="6" id="KW-1015">Disulfide bond</keyword>
<keyword evidence="9" id="KW-0732">Signal</keyword>
<dbReference type="GO" id="GO:0004553">
    <property type="term" value="F:hydrolase activity, hydrolyzing O-glycosyl compounds"/>
    <property type="evidence" value="ECO:0007669"/>
    <property type="project" value="InterPro"/>
</dbReference>
<evidence type="ECO:0000313" key="12">
    <source>
        <dbReference type="Proteomes" id="UP001157006"/>
    </source>
</evidence>
<dbReference type="EMBL" id="OX451738">
    <property type="protein sequence ID" value="CAI8606141.1"/>
    <property type="molecule type" value="Genomic_DNA"/>
</dbReference>
<dbReference type="Pfam" id="PF06955">
    <property type="entry name" value="XET_C"/>
    <property type="match status" value="1"/>
</dbReference>
<dbReference type="GO" id="GO:0048046">
    <property type="term" value="C:apoplast"/>
    <property type="evidence" value="ECO:0007669"/>
    <property type="project" value="UniProtKB-SubCell"/>
</dbReference>
<evidence type="ECO:0000259" key="10">
    <source>
        <dbReference type="PROSITE" id="PS51762"/>
    </source>
</evidence>
<evidence type="ECO:0000256" key="3">
    <source>
        <dbReference type="ARBA" id="ARBA00022525"/>
    </source>
</evidence>
<dbReference type="InterPro" id="IPR010713">
    <property type="entry name" value="XET_C"/>
</dbReference>
<keyword evidence="5 9" id="KW-0378">Hydrolase</keyword>
<keyword evidence="4 9" id="KW-0808">Transferase</keyword>
<dbReference type="InterPro" id="IPR000757">
    <property type="entry name" value="Beta-glucanase-like"/>
</dbReference>
<gene>
    <name evidence="11" type="ORF">VFH_III215920</name>
</gene>
<protein>
    <recommendedName>
        <fullName evidence="9">Xyloglucan endotransglucosylase/hydrolase</fullName>
        <ecNumber evidence="9">2.4.1.207</ecNumber>
    </recommendedName>
</protein>
<keyword evidence="1 9" id="KW-0134">Cell wall</keyword>
<evidence type="ECO:0000256" key="1">
    <source>
        <dbReference type="ARBA" id="ARBA00022512"/>
    </source>
</evidence>
<keyword evidence="3 9" id="KW-0964">Secreted</keyword>
<sequence>MCFFSLSLLLFRFVLSPLHIKCDHLNNIPFKLNYVSLWGEENMMILDQNNEVQLTFNQYSGSGFTSRQQYGSGVFSMEIKMPQKDSTAVITTFYLISDGGPTRDEIDFEFLGGNNERPYILHTNIFTNGYGNREQQIHLWFDPTLDFHNYTLLWNEKQLVFFVDEIPIRVFKNTTNKGGSYFTKAMKIDATIWTSPWGSGGIPINWNDAPFQAHYKGFGINGCQTQSISTNITQCNSSRYWWNHEKFWELNYQQIQAYKNVRDKYLIYDYCAKQPQNLECSQRSNNFHY</sequence>
<evidence type="ECO:0000256" key="7">
    <source>
        <dbReference type="ARBA" id="ARBA00023295"/>
    </source>
</evidence>
<feature type="active site" description="Nucleophile" evidence="8">
    <location>
        <position position="105"/>
    </location>
</feature>
<keyword evidence="7 9" id="KW-0326">Glycosidase</keyword>
<feature type="domain" description="GH16" evidence="10">
    <location>
        <begin position="23"/>
        <end position="215"/>
    </location>
</feature>
<keyword evidence="12" id="KW-1185">Reference proteome</keyword>
<dbReference type="Pfam" id="PF00722">
    <property type="entry name" value="Glyco_hydro_16"/>
    <property type="match status" value="1"/>
</dbReference>
<keyword evidence="2 9" id="KW-0052">Apoplast</keyword>
<comment type="PTM">
    <text evidence="9">Contains at least one intrachain disulfide bond essential for its enzymatic activity.</text>
</comment>
<dbReference type="GO" id="GO:0010411">
    <property type="term" value="P:xyloglucan metabolic process"/>
    <property type="evidence" value="ECO:0007669"/>
    <property type="project" value="InterPro"/>
</dbReference>
<dbReference type="PIRSF" id="PIRSF005604">
    <property type="entry name" value="XET"/>
    <property type="match status" value="1"/>
</dbReference>
<evidence type="ECO:0000256" key="9">
    <source>
        <dbReference type="RuleBase" id="RU361120"/>
    </source>
</evidence>
<accession>A0AAV1A8I4</accession>
<comment type="similarity">
    <text evidence="9">Belongs to the glycosyl hydrolase 16 family.</text>
</comment>
<comment type="subcellular location">
    <subcellularLocation>
        <location evidence="9">Secreted</location>
        <location evidence="9">Cell wall</location>
    </subcellularLocation>
    <subcellularLocation>
        <location evidence="9">Secreted</location>
        <location evidence="9">Extracellular space</location>
        <location evidence="9">Apoplast</location>
    </subcellularLocation>
</comment>
<evidence type="ECO:0000256" key="4">
    <source>
        <dbReference type="ARBA" id="ARBA00022679"/>
    </source>
</evidence>
<name>A0AAV1A8I4_VICFA</name>
<evidence type="ECO:0000256" key="6">
    <source>
        <dbReference type="ARBA" id="ARBA00023157"/>
    </source>
</evidence>
<dbReference type="InterPro" id="IPR016455">
    <property type="entry name" value="XTH"/>
</dbReference>
<dbReference type="SUPFAM" id="SSF49899">
    <property type="entry name" value="Concanavalin A-like lectins/glucanases"/>
    <property type="match status" value="1"/>
</dbReference>
<feature type="signal peptide" evidence="9">
    <location>
        <begin position="1"/>
        <end position="16"/>
    </location>
</feature>
<dbReference type="InterPro" id="IPR044791">
    <property type="entry name" value="Beta-glucanase/XTH"/>
</dbReference>
<dbReference type="InterPro" id="IPR013320">
    <property type="entry name" value="ConA-like_dom_sf"/>
</dbReference>
<proteinExistence type="inferred from homology"/>
<dbReference type="GO" id="GO:0042546">
    <property type="term" value="P:cell wall biogenesis"/>
    <property type="evidence" value="ECO:0007669"/>
    <property type="project" value="InterPro"/>
</dbReference>
<dbReference type="EC" id="2.4.1.207" evidence="9"/>
<evidence type="ECO:0000256" key="5">
    <source>
        <dbReference type="ARBA" id="ARBA00022801"/>
    </source>
</evidence>
<dbReference type="GO" id="GO:0071555">
    <property type="term" value="P:cell wall organization"/>
    <property type="evidence" value="ECO:0007669"/>
    <property type="project" value="UniProtKB-KW"/>
</dbReference>
<evidence type="ECO:0000256" key="2">
    <source>
        <dbReference type="ARBA" id="ARBA00022523"/>
    </source>
</evidence>